<sequence length="191" mass="20124">MGRMMCGDVVRTRGSRSTAFAPSASVTVCSVCAPIAPTCAPAPASPPAPPPRRPSPRSPPPPITRDPPQHRGSGGGEGFVPYRERARLQALQIHRIPAPALQIDRRHLRSWHRRRRRGGGEEAGMGGAVAVLEVGGGGGSGGGGEGEVVEIEIGFRRWRRGERQGAALALSEPNESFSAPENAGYEGRSLI</sequence>
<gene>
    <name evidence="2" type="ORF">CB5_LOCUS31292</name>
</gene>
<name>A0A6V7QYW7_ANACO</name>
<evidence type="ECO:0000256" key="1">
    <source>
        <dbReference type="SAM" id="MobiDB-lite"/>
    </source>
</evidence>
<evidence type="ECO:0000313" key="2">
    <source>
        <dbReference type="EMBL" id="CAD1848081.1"/>
    </source>
</evidence>
<feature type="compositionally biased region" description="Pro residues" evidence="1">
    <location>
        <begin position="43"/>
        <end position="65"/>
    </location>
</feature>
<feature type="region of interest" description="Disordered" evidence="1">
    <location>
        <begin position="41"/>
        <end position="80"/>
    </location>
</feature>
<protein>
    <submittedName>
        <fullName evidence="2">Uncharacterized protein</fullName>
    </submittedName>
</protein>
<dbReference type="EMBL" id="CAJEUB010000067">
    <property type="protein sequence ID" value="CAD1848081.1"/>
    <property type="molecule type" value="Genomic_DNA"/>
</dbReference>
<feature type="region of interest" description="Disordered" evidence="1">
    <location>
        <begin position="170"/>
        <end position="191"/>
    </location>
</feature>
<organism evidence="2">
    <name type="scientific">Ananas comosus var. bracteatus</name>
    <name type="common">red pineapple</name>
    <dbReference type="NCBI Taxonomy" id="296719"/>
    <lineage>
        <taxon>Eukaryota</taxon>
        <taxon>Viridiplantae</taxon>
        <taxon>Streptophyta</taxon>
        <taxon>Embryophyta</taxon>
        <taxon>Tracheophyta</taxon>
        <taxon>Spermatophyta</taxon>
        <taxon>Magnoliopsida</taxon>
        <taxon>Liliopsida</taxon>
        <taxon>Poales</taxon>
        <taxon>Bromeliaceae</taxon>
        <taxon>Bromelioideae</taxon>
        <taxon>Ananas</taxon>
    </lineage>
</organism>
<dbReference type="AlphaFoldDB" id="A0A6V7QYW7"/>
<accession>A0A6V7QYW7</accession>
<reference evidence="2" key="1">
    <citation type="submission" date="2020-07" db="EMBL/GenBank/DDBJ databases">
        <authorList>
            <person name="Lin J."/>
        </authorList>
    </citation>
    <scope>NUCLEOTIDE SEQUENCE</scope>
</reference>
<proteinExistence type="predicted"/>